<evidence type="ECO:0000256" key="13">
    <source>
        <dbReference type="ARBA" id="ARBA00037659"/>
    </source>
</evidence>
<evidence type="ECO:0000259" key="20">
    <source>
        <dbReference type="PROSITE" id="PS50259"/>
    </source>
</evidence>
<accession>A0A4W3JFQ1</accession>
<evidence type="ECO:0000256" key="17">
    <source>
        <dbReference type="ARBA" id="ARBA00042616"/>
    </source>
</evidence>
<keyword evidence="5 18" id="KW-0812">Transmembrane</keyword>
<dbReference type="PANTHER" id="PTHR24061">
    <property type="entry name" value="CALCIUM-SENSING RECEPTOR-RELATED"/>
    <property type="match status" value="1"/>
</dbReference>
<dbReference type="AlphaFoldDB" id="A0A4W3JFQ1"/>
<feature type="chain" id="PRO_5021195075" description="Taste receptor type 1 member 2" evidence="19">
    <location>
        <begin position="24"/>
        <end position="835"/>
    </location>
</feature>
<evidence type="ECO:0000313" key="22">
    <source>
        <dbReference type="Proteomes" id="UP000314986"/>
    </source>
</evidence>
<dbReference type="PRINTS" id="PR00248">
    <property type="entry name" value="GPCRMGR"/>
</dbReference>
<dbReference type="FunFam" id="2.10.50.30:FF:000004">
    <property type="entry name" value="Taste receptor type 1 member 3-like protein"/>
    <property type="match status" value="1"/>
</dbReference>
<dbReference type="Proteomes" id="UP000314986">
    <property type="component" value="Unassembled WGS sequence"/>
</dbReference>
<evidence type="ECO:0000256" key="5">
    <source>
        <dbReference type="ARBA" id="ARBA00022692"/>
    </source>
</evidence>
<keyword evidence="10" id="KW-0675">Receptor</keyword>
<comment type="similarity">
    <text evidence="14">Belongs to the G-protein coupled receptor 3 family. TAS1R subfamily.</text>
</comment>
<dbReference type="InterPro" id="IPR028082">
    <property type="entry name" value="Peripla_BP_I"/>
</dbReference>
<dbReference type="GO" id="GO:0033041">
    <property type="term" value="F:sweet taste receptor activity"/>
    <property type="evidence" value="ECO:0007669"/>
    <property type="project" value="TreeGrafter"/>
</dbReference>
<evidence type="ECO:0000256" key="11">
    <source>
        <dbReference type="ARBA" id="ARBA00023180"/>
    </source>
</evidence>
<keyword evidence="4" id="KW-0716">Sensory transduction</keyword>
<evidence type="ECO:0000256" key="2">
    <source>
        <dbReference type="ARBA" id="ARBA00022475"/>
    </source>
</evidence>
<feature type="transmembrane region" description="Helical" evidence="18">
    <location>
        <begin position="596"/>
        <end position="616"/>
    </location>
</feature>
<evidence type="ECO:0000256" key="10">
    <source>
        <dbReference type="ARBA" id="ARBA00023170"/>
    </source>
</evidence>
<dbReference type="PROSITE" id="PS50259">
    <property type="entry name" value="G_PROTEIN_RECEP_F3_4"/>
    <property type="match status" value="1"/>
</dbReference>
<evidence type="ECO:0000256" key="4">
    <source>
        <dbReference type="ARBA" id="ARBA00022606"/>
    </source>
</evidence>
<dbReference type="InterPro" id="IPR011500">
    <property type="entry name" value="GPCR_3_9-Cys_dom"/>
</dbReference>
<comment type="subcellular location">
    <subcellularLocation>
        <location evidence="1">Cell membrane</location>
        <topology evidence="1">Multi-pass membrane protein</topology>
    </subcellularLocation>
</comment>
<dbReference type="Gene3D" id="2.10.50.30">
    <property type="entry name" value="GPCR, family 3, nine cysteines domain"/>
    <property type="match status" value="1"/>
</dbReference>
<feature type="transmembrane region" description="Helical" evidence="18">
    <location>
        <begin position="779"/>
        <end position="801"/>
    </location>
</feature>
<dbReference type="SUPFAM" id="SSF53822">
    <property type="entry name" value="Periplasmic binding protein-like I"/>
    <property type="match status" value="1"/>
</dbReference>
<keyword evidence="11" id="KW-0325">Glycoprotein</keyword>
<evidence type="ECO:0000256" key="18">
    <source>
        <dbReference type="SAM" id="Phobius"/>
    </source>
</evidence>
<feature type="domain" description="G-protein coupled receptors family 3 profile" evidence="20">
    <location>
        <begin position="558"/>
        <end position="815"/>
    </location>
</feature>
<evidence type="ECO:0000256" key="9">
    <source>
        <dbReference type="ARBA" id="ARBA00023136"/>
    </source>
</evidence>
<reference evidence="21" key="4">
    <citation type="submission" date="2025-08" db="UniProtKB">
        <authorList>
            <consortium name="Ensembl"/>
        </authorList>
    </citation>
    <scope>IDENTIFICATION</scope>
</reference>
<dbReference type="OMA" id="TCLIRQP"/>
<evidence type="ECO:0000256" key="12">
    <source>
        <dbReference type="ARBA" id="ARBA00023224"/>
    </source>
</evidence>
<evidence type="ECO:0000256" key="14">
    <source>
        <dbReference type="ARBA" id="ARBA00038492"/>
    </source>
</evidence>
<proteinExistence type="inferred from homology"/>
<dbReference type="GO" id="GO:1903767">
    <property type="term" value="C:sweet taste receptor complex"/>
    <property type="evidence" value="ECO:0007669"/>
    <property type="project" value="TreeGrafter"/>
</dbReference>
<dbReference type="GO" id="GO:0005886">
    <property type="term" value="C:plasma membrane"/>
    <property type="evidence" value="ECO:0007669"/>
    <property type="project" value="UniProtKB-SubCell"/>
</dbReference>
<feature type="transmembrane region" description="Helical" evidence="18">
    <location>
        <begin position="672"/>
        <end position="691"/>
    </location>
</feature>
<dbReference type="InterPro" id="IPR000337">
    <property type="entry name" value="GPCR_3"/>
</dbReference>
<organism evidence="21 22">
    <name type="scientific">Callorhinchus milii</name>
    <name type="common">Ghost shark</name>
    <dbReference type="NCBI Taxonomy" id="7868"/>
    <lineage>
        <taxon>Eukaryota</taxon>
        <taxon>Metazoa</taxon>
        <taxon>Chordata</taxon>
        <taxon>Craniata</taxon>
        <taxon>Vertebrata</taxon>
        <taxon>Chondrichthyes</taxon>
        <taxon>Holocephali</taxon>
        <taxon>Chimaeriformes</taxon>
        <taxon>Callorhinchidae</taxon>
        <taxon>Callorhinchus</taxon>
    </lineage>
</organism>
<sequence>SSDRAAMQCVVLMALSFAAQGWAVGEGWSSTLGGEGRLPADYVIGGLFQIHMEAQSDWSKPEIPNFSADGYQHFQAMRFAMAEINNSTSLLPNVSLGYEVFDDCQINIDTLASFAFTRAPRCSHHPAVAAVIGPWQSQSAIITATILGLDLIPQISYGATVELLSDKRSFPSFFRTIPSEETQIDAILLLIRRFQWNWISVIGSSNQYGVNGKLKVIAGALANGICVAFQGTIPEHGLDSEREIAEIVGNIMHSRANAVVVFSEIVSAELFFRVAVGRNVTGKVWILSEDVSLQRLLSDIPNIWKIGTFLGIGVKRGQTDAGYMQFVQEAVYENLRYSELQNVSRASGDLTCGPINHRNLSIPSESLRLVLGYLDWRVAFNVYTAVYAVAHALHQLLQCNTGECNRSTEVYPWQLLEALHAVRFSLHNTSVYFDRNGNPPMGYDIIHWAWNNQSVSFRVIGTYTSSPRELHIDETAILWHSEGNTQIPTSNCSNECEPGQFKEIVGFKACCFTCKDCPAGTFQNQSVCTACEPSQWSTTRSVVCHNRTLLYLSWGSNISIALGALSGAGILLIAGIAALFVANLDTPVVRAAGGRLCLLVLASLACVYGSACLSIGKPNAAVCRVRQLVFGVSFTLCLSCLLVRSFQLVCIFKLATRLPRAYDYWVKYGGQYVFIAASTAVQFVFCLIWLLCDPGKMQPNYSFSETKMLLECANSTLLYVLLSNVGLVLLSLLCFSLAYWSKDLPKNYNEAKAISLSMALCLLAWTLWLLVLFSTSASFAVVGEASAILLCSYAITGGYFLPKCYVILFKPQHNTTAFFQTCIQAYTRSRSALDP</sequence>
<dbReference type="Pfam" id="PF07562">
    <property type="entry name" value="NCD3G"/>
    <property type="match status" value="1"/>
</dbReference>
<dbReference type="GO" id="GO:0004930">
    <property type="term" value="F:G protein-coupled receptor activity"/>
    <property type="evidence" value="ECO:0007669"/>
    <property type="project" value="UniProtKB-KW"/>
</dbReference>
<dbReference type="FunFam" id="3.40.50.2300:FF:000016">
    <property type="entry name" value="Taste 1 receptor member 2"/>
    <property type="match status" value="1"/>
</dbReference>
<keyword evidence="7 18" id="KW-1133">Transmembrane helix</keyword>
<name>A0A4W3JFQ1_CALMI</name>
<dbReference type="InterPro" id="IPR038550">
    <property type="entry name" value="GPCR_3_9-Cys_sf"/>
</dbReference>
<keyword evidence="2" id="KW-1003">Cell membrane</keyword>
<dbReference type="InParanoid" id="A0A4W3JFQ1"/>
<dbReference type="Gene3D" id="3.40.50.2300">
    <property type="match status" value="2"/>
</dbReference>
<dbReference type="Pfam" id="PF01094">
    <property type="entry name" value="ANF_receptor"/>
    <property type="match status" value="1"/>
</dbReference>
<comment type="function">
    <text evidence="13">Putative taste receptor. TAS1R2/TAS1R3 recognizes diverse natural and synthetic sweeteners.</text>
</comment>
<feature type="signal peptide" evidence="19">
    <location>
        <begin position="1"/>
        <end position="23"/>
    </location>
</feature>
<evidence type="ECO:0000256" key="3">
    <source>
        <dbReference type="ARBA" id="ARBA00022480"/>
    </source>
</evidence>
<evidence type="ECO:0000256" key="8">
    <source>
        <dbReference type="ARBA" id="ARBA00023040"/>
    </source>
</evidence>
<evidence type="ECO:0000256" key="6">
    <source>
        <dbReference type="ARBA" id="ARBA00022729"/>
    </source>
</evidence>
<reference evidence="21" key="5">
    <citation type="submission" date="2025-09" db="UniProtKB">
        <authorList>
            <consortium name="Ensembl"/>
        </authorList>
    </citation>
    <scope>IDENTIFICATION</scope>
</reference>
<feature type="transmembrane region" description="Helical" evidence="18">
    <location>
        <begin position="753"/>
        <end position="773"/>
    </location>
</feature>
<dbReference type="GeneTree" id="ENSGT00940000156136"/>
<keyword evidence="3" id="KW-0919">Taste</keyword>
<reference evidence="22" key="1">
    <citation type="journal article" date="2006" name="Science">
        <title>Ancient noncoding elements conserved in the human genome.</title>
        <authorList>
            <person name="Venkatesh B."/>
            <person name="Kirkness E.F."/>
            <person name="Loh Y.H."/>
            <person name="Halpern A.L."/>
            <person name="Lee A.P."/>
            <person name="Johnson J."/>
            <person name="Dandona N."/>
            <person name="Viswanathan L.D."/>
            <person name="Tay A."/>
            <person name="Venter J.C."/>
            <person name="Strausberg R.L."/>
            <person name="Brenner S."/>
        </authorList>
    </citation>
    <scope>NUCLEOTIDE SEQUENCE [LARGE SCALE GENOMIC DNA]</scope>
</reference>
<dbReference type="PANTHER" id="PTHR24061:SF517">
    <property type="entry name" value="TASTE RECEPTOR TYPE 1 MEMBER 2"/>
    <property type="match status" value="1"/>
</dbReference>
<keyword evidence="9 18" id="KW-0472">Membrane</keyword>
<keyword evidence="22" id="KW-1185">Reference proteome</keyword>
<reference evidence="22" key="3">
    <citation type="journal article" date="2014" name="Nature">
        <title>Elephant shark genome provides unique insights into gnathostome evolution.</title>
        <authorList>
            <consortium name="International Elephant Shark Genome Sequencing Consortium"/>
            <person name="Venkatesh B."/>
            <person name="Lee A.P."/>
            <person name="Ravi V."/>
            <person name="Maurya A.K."/>
            <person name="Lian M.M."/>
            <person name="Swann J.B."/>
            <person name="Ohta Y."/>
            <person name="Flajnik M.F."/>
            <person name="Sutoh Y."/>
            <person name="Kasahara M."/>
            <person name="Hoon S."/>
            <person name="Gangu V."/>
            <person name="Roy S.W."/>
            <person name="Irimia M."/>
            <person name="Korzh V."/>
            <person name="Kondrychyn I."/>
            <person name="Lim Z.W."/>
            <person name="Tay B.H."/>
            <person name="Tohari S."/>
            <person name="Kong K.W."/>
            <person name="Ho S."/>
            <person name="Lorente-Galdos B."/>
            <person name="Quilez J."/>
            <person name="Marques-Bonet T."/>
            <person name="Raney B.J."/>
            <person name="Ingham P.W."/>
            <person name="Tay A."/>
            <person name="Hillier L.W."/>
            <person name="Minx P."/>
            <person name="Boehm T."/>
            <person name="Wilson R.K."/>
            <person name="Brenner S."/>
            <person name="Warren W.C."/>
        </authorList>
    </citation>
    <scope>NUCLEOTIDE SEQUENCE [LARGE SCALE GENOMIC DNA]</scope>
</reference>
<evidence type="ECO:0000313" key="21">
    <source>
        <dbReference type="Ensembl" id="ENSCMIP00000042279.1"/>
    </source>
</evidence>
<feature type="transmembrane region" description="Helical" evidence="18">
    <location>
        <begin position="717"/>
        <end position="741"/>
    </location>
</feature>
<comment type="subunit">
    <text evidence="15">Forms heterodimers with TAS1R3.</text>
</comment>
<feature type="transmembrane region" description="Helical" evidence="18">
    <location>
        <begin position="560"/>
        <end position="584"/>
    </location>
</feature>
<evidence type="ECO:0000256" key="19">
    <source>
        <dbReference type="SAM" id="SignalP"/>
    </source>
</evidence>
<dbReference type="InterPro" id="IPR001828">
    <property type="entry name" value="ANF_lig-bd_rcpt"/>
</dbReference>
<keyword evidence="12" id="KW-0807">Transducer</keyword>
<feature type="transmembrane region" description="Helical" evidence="18">
    <location>
        <begin position="628"/>
        <end position="652"/>
    </location>
</feature>
<dbReference type="Ensembl" id="ENSCMIT00000042890.1">
    <property type="protein sequence ID" value="ENSCMIP00000042279.1"/>
    <property type="gene ID" value="ENSCMIG00000017574.1"/>
</dbReference>
<keyword evidence="8" id="KW-0297">G-protein coupled receptor</keyword>
<dbReference type="InterPro" id="IPR000068">
    <property type="entry name" value="GPCR_3_Ca_sens_rcpt-rel"/>
</dbReference>
<keyword evidence="6 19" id="KW-0732">Signal</keyword>
<evidence type="ECO:0000256" key="15">
    <source>
        <dbReference type="ARBA" id="ARBA00038699"/>
    </source>
</evidence>
<protein>
    <recommendedName>
        <fullName evidence="16">Taste receptor type 1 member 2</fullName>
    </recommendedName>
    <alternativeName>
        <fullName evidence="17">Sweet taste receptor T1R2</fullName>
    </alternativeName>
</protein>
<dbReference type="InterPro" id="IPR017978">
    <property type="entry name" value="GPCR_3_C"/>
</dbReference>
<dbReference type="Pfam" id="PF00003">
    <property type="entry name" value="7tm_3"/>
    <property type="match status" value="1"/>
</dbReference>
<evidence type="ECO:0000256" key="16">
    <source>
        <dbReference type="ARBA" id="ARBA00040704"/>
    </source>
</evidence>
<reference evidence="22" key="2">
    <citation type="journal article" date="2007" name="PLoS Biol.">
        <title>Survey sequencing and comparative analysis of the elephant shark (Callorhinchus milii) genome.</title>
        <authorList>
            <person name="Venkatesh B."/>
            <person name="Kirkness E.F."/>
            <person name="Loh Y.H."/>
            <person name="Halpern A.L."/>
            <person name="Lee A.P."/>
            <person name="Johnson J."/>
            <person name="Dandona N."/>
            <person name="Viswanathan L.D."/>
            <person name="Tay A."/>
            <person name="Venter J.C."/>
            <person name="Strausberg R.L."/>
            <person name="Brenner S."/>
        </authorList>
    </citation>
    <scope>NUCLEOTIDE SEQUENCE [LARGE SCALE GENOMIC DNA]</scope>
</reference>
<evidence type="ECO:0000256" key="7">
    <source>
        <dbReference type="ARBA" id="ARBA00022989"/>
    </source>
</evidence>
<evidence type="ECO:0000256" key="1">
    <source>
        <dbReference type="ARBA" id="ARBA00004651"/>
    </source>
</evidence>